<keyword evidence="5 6" id="KW-0472">Membrane</keyword>
<comment type="caution">
    <text evidence="7">The sequence shown here is derived from an EMBL/GenBank/DDBJ whole genome shotgun (WGS) entry which is preliminary data.</text>
</comment>
<dbReference type="EMBL" id="JACBKZ010000003">
    <property type="protein sequence ID" value="KAF5955063.1"/>
    <property type="molecule type" value="Genomic_DNA"/>
</dbReference>
<evidence type="ECO:0000256" key="3">
    <source>
        <dbReference type="ARBA" id="ARBA00022692"/>
    </source>
</evidence>
<evidence type="ECO:0000313" key="7">
    <source>
        <dbReference type="EMBL" id="KAF5955063.1"/>
    </source>
</evidence>
<accession>A0A7J7HQD5</accession>
<evidence type="ECO:0000256" key="5">
    <source>
        <dbReference type="ARBA" id="ARBA00023136"/>
    </source>
</evidence>
<keyword evidence="3 6" id="KW-0812">Transmembrane</keyword>
<evidence type="ECO:0000256" key="4">
    <source>
        <dbReference type="ARBA" id="ARBA00022989"/>
    </source>
</evidence>
<dbReference type="Pfam" id="PF09775">
    <property type="entry name" value="Keratin_assoc"/>
    <property type="match status" value="1"/>
</dbReference>
<dbReference type="Proteomes" id="UP000593564">
    <property type="component" value="Unassembled WGS sequence"/>
</dbReference>
<keyword evidence="4 6" id="KW-1133">Transmembrane helix</keyword>
<evidence type="ECO:0000256" key="6">
    <source>
        <dbReference type="SAM" id="Phobius"/>
    </source>
</evidence>
<feature type="transmembrane region" description="Helical" evidence="6">
    <location>
        <begin position="34"/>
        <end position="54"/>
    </location>
</feature>
<dbReference type="PANTHER" id="PTHR32001">
    <property type="entry name" value="KERATINOCYTE-ASSOCIATED PROTEIN 2"/>
    <property type="match status" value="1"/>
</dbReference>
<evidence type="ECO:0008006" key="9">
    <source>
        <dbReference type="Google" id="ProtNLM"/>
    </source>
</evidence>
<evidence type="ECO:0000256" key="1">
    <source>
        <dbReference type="ARBA" id="ARBA00004141"/>
    </source>
</evidence>
<keyword evidence="8" id="KW-1185">Reference proteome</keyword>
<sequence>MAGTGSSMLYSLLLFIIILSLQEMYRGKLASSELFTILGGFTSSVLFVMLLTFIGNYQETIGIKTGWGAVIFAEAVALIAASTVHRVCITTWKEVGPRRRILFLGGRSFEFEEASKGVDGKCRISIVERGEGLRRAMVLNGSEARWIVARMSLGTRQGPRGVVVSSSGHYREATTIDIPVSAFGDGWEGVELVVDGFGLRDEKVLQSTSSRKVTSNSRIVFSTTDYDSEGDVSFAVEVDWFWILDRSLVGKMGRLGGKGLSFAIISDWVGCWLQHSGKVELRGDEVFRIIGDRCGGFVEADESSVDLATEKNGVSRLYKAMRDFGQSEQGFQPRLGVNEYLHRFRGEERPMGFRGNTTQLVGVAGTQLGGQEDKGVGSLACVSSPKGGGDLGHPGQPKLFVDLIVGRIDNGVGRRATCDTHPSEMGRTVSTGAGAQRRWSESLFGLELVVHCDPLAGWKCQYLSKGGQLTLIKSVLSSIPTYFMLAHVILVSVAQRLEKLQRDFLWGSGSDDFRYHLVALGTNLSTLSKLEGWGQGGWAAGVVSWSVSYAYGCGLWKGIWLERVEFWKWVGFKMGDGIRVRFWKDRWCGEGVLRRIRTLQWLPIWVEGFGDCWDGTRCRGVEWGGGKGTFHSNITLSGLMGDGGRVFPWTSVWVPGVPTRVAFFMWTVALGRNLTLDNLMRFLFSAGLLYEVNKLSGMMLSRSESKTRRH</sequence>
<organism evidence="7 8">
    <name type="scientific">Camellia sinensis</name>
    <name type="common">Tea plant</name>
    <name type="synonym">Thea sinensis</name>
    <dbReference type="NCBI Taxonomy" id="4442"/>
    <lineage>
        <taxon>Eukaryota</taxon>
        <taxon>Viridiplantae</taxon>
        <taxon>Streptophyta</taxon>
        <taxon>Embryophyta</taxon>
        <taxon>Tracheophyta</taxon>
        <taxon>Spermatophyta</taxon>
        <taxon>Magnoliopsida</taxon>
        <taxon>eudicotyledons</taxon>
        <taxon>Gunneridae</taxon>
        <taxon>Pentapetalae</taxon>
        <taxon>asterids</taxon>
        <taxon>Ericales</taxon>
        <taxon>Theaceae</taxon>
        <taxon>Camellia</taxon>
    </lineage>
</organism>
<proteinExistence type="inferred from homology"/>
<evidence type="ECO:0000313" key="8">
    <source>
        <dbReference type="Proteomes" id="UP000593564"/>
    </source>
</evidence>
<comment type="similarity">
    <text evidence="2">Belongs to the KRTCAP2 family.</text>
</comment>
<comment type="subcellular location">
    <subcellularLocation>
        <location evidence="1">Membrane</location>
        <topology evidence="1">Multi-pass membrane protein</topology>
    </subcellularLocation>
</comment>
<protein>
    <recommendedName>
        <fullName evidence="9">Dolichyl-diphosphooligosaccharide--protein glycosyltransferase subunit KCP2</fullName>
    </recommendedName>
</protein>
<dbReference type="InterPro" id="IPR018614">
    <property type="entry name" value="KRTCAP2"/>
</dbReference>
<evidence type="ECO:0000256" key="2">
    <source>
        <dbReference type="ARBA" id="ARBA00007279"/>
    </source>
</evidence>
<name>A0A7J7HQD5_CAMSI</name>
<gene>
    <name evidence="7" type="ORF">HYC85_007919</name>
</gene>
<feature type="transmembrane region" description="Helical" evidence="6">
    <location>
        <begin position="6"/>
        <end position="22"/>
    </location>
</feature>
<dbReference type="PANTHER" id="PTHR32001:SF1">
    <property type="entry name" value="KERATINOCYTE-ASSOCIATED PROTEIN 2"/>
    <property type="match status" value="1"/>
</dbReference>
<reference evidence="8" key="1">
    <citation type="journal article" date="2020" name="Nat. Commun.">
        <title>Genome assembly of wild tea tree DASZ reveals pedigree and selection history of tea varieties.</title>
        <authorList>
            <person name="Zhang W."/>
            <person name="Zhang Y."/>
            <person name="Qiu H."/>
            <person name="Guo Y."/>
            <person name="Wan H."/>
            <person name="Zhang X."/>
            <person name="Scossa F."/>
            <person name="Alseekh S."/>
            <person name="Zhang Q."/>
            <person name="Wang P."/>
            <person name="Xu L."/>
            <person name="Schmidt M.H."/>
            <person name="Jia X."/>
            <person name="Li D."/>
            <person name="Zhu A."/>
            <person name="Guo F."/>
            <person name="Chen W."/>
            <person name="Ni D."/>
            <person name="Usadel B."/>
            <person name="Fernie A.R."/>
            <person name="Wen W."/>
        </authorList>
    </citation>
    <scope>NUCLEOTIDE SEQUENCE [LARGE SCALE GENOMIC DNA]</scope>
    <source>
        <strain evidence="8">cv. G240</strain>
    </source>
</reference>
<reference evidence="7 8" key="2">
    <citation type="submission" date="2020-07" db="EMBL/GenBank/DDBJ databases">
        <title>Genome assembly of wild tea tree DASZ reveals pedigree and selection history of tea varieties.</title>
        <authorList>
            <person name="Zhang W."/>
        </authorList>
    </citation>
    <scope>NUCLEOTIDE SEQUENCE [LARGE SCALE GENOMIC DNA]</scope>
    <source>
        <strain evidence="8">cv. G240</strain>
        <tissue evidence="7">Leaf</tissue>
    </source>
</reference>
<dbReference type="GO" id="GO:0016020">
    <property type="term" value="C:membrane"/>
    <property type="evidence" value="ECO:0007669"/>
    <property type="project" value="UniProtKB-SubCell"/>
</dbReference>
<dbReference type="AlphaFoldDB" id="A0A7J7HQD5"/>